<proteinExistence type="predicted"/>
<keyword evidence="3" id="KW-1185">Reference proteome</keyword>
<dbReference type="AlphaFoldDB" id="C0ZC01"/>
<dbReference type="HOGENOM" id="CLU_120389_0_0_9"/>
<sequence>MEFSGACRVCLLFQTWLKGEVLVNLFDRFILTIYSFALIVLSCIAIAATSGLISQDFFRPYVDQMLAGTNITYLIVAIIFLVVSLRFFFSSFRSNKPKVERGIRQRSDLGEVNITIQTIQTIAERAARRVKGVRDLKTTVKALESGNIITLRVSVDGETPLPELTQKLQADVKEQVEGIAGVVISEVTIVVTEVAQQENYSSRKRVE</sequence>
<gene>
    <name evidence="2" type="ordered locus">BBR47_23330</name>
</gene>
<keyword evidence="1" id="KW-0472">Membrane</keyword>
<keyword evidence="1" id="KW-1133">Transmembrane helix</keyword>
<keyword evidence="1" id="KW-0812">Transmembrane</keyword>
<dbReference type="eggNOG" id="COG1302">
    <property type="taxonomic scope" value="Bacteria"/>
</dbReference>
<evidence type="ECO:0000313" key="2">
    <source>
        <dbReference type="EMBL" id="BAH43310.1"/>
    </source>
</evidence>
<dbReference type="NCBIfam" id="NF033218">
    <property type="entry name" value="anchor_AmaP"/>
    <property type="match status" value="1"/>
</dbReference>
<dbReference type="KEGG" id="bbe:BBR47_23330"/>
<evidence type="ECO:0000256" key="1">
    <source>
        <dbReference type="SAM" id="Phobius"/>
    </source>
</evidence>
<name>C0ZC01_BREBN</name>
<protein>
    <recommendedName>
        <fullName evidence="4">Alkaline shock response membrane anchor protein AmaP</fullName>
    </recommendedName>
</protein>
<dbReference type="STRING" id="358681.BBR47_23330"/>
<evidence type="ECO:0008006" key="4">
    <source>
        <dbReference type="Google" id="ProtNLM"/>
    </source>
</evidence>
<evidence type="ECO:0000313" key="3">
    <source>
        <dbReference type="Proteomes" id="UP000001877"/>
    </source>
</evidence>
<dbReference type="EMBL" id="AP008955">
    <property type="protein sequence ID" value="BAH43310.1"/>
    <property type="molecule type" value="Genomic_DNA"/>
</dbReference>
<feature type="transmembrane region" description="Helical" evidence="1">
    <location>
        <begin position="71"/>
        <end position="89"/>
    </location>
</feature>
<feature type="transmembrane region" description="Helical" evidence="1">
    <location>
        <begin position="29"/>
        <end position="51"/>
    </location>
</feature>
<dbReference type="Proteomes" id="UP000001877">
    <property type="component" value="Chromosome"/>
</dbReference>
<accession>C0ZC01</accession>
<reference evidence="2 3" key="1">
    <citation type="submission" date="2005-03" db="EMBL/GenBank/DDBJ databases">
        <title>Brevibacillus brevis strain 47, complete genome.</title>
        <authorList>
            <person name="Hosoyama A."/>
            <person name="Yamada R."/>
            <person name="Hongo Y."/>
            <person name="Terui Y."/>
            <person name="Ankai A."/>
            <person name="Masuyama W."/>
            <person name="Sekiguchi M."/>
            <person name="Takeda T."/>
            <person name="Asano K."/>
            <person name="Ohji S."/>
            <person name="Ichikawa N."/>
            <person name="Narita S."/>
            <person name="Aoki N."/>
            <person name="Miura H."/>
            <person name="Matsushita S."/>
            <person name="Sekigawa T."/>
            <person name="Yamagata H."/>
            <person name="Yoshikawa H."/>
            <person name="Udaka S."/>
            <person name="Tanikawa S."/>
            <person name="Fujita N."/>
        </authorList>
    </citation>
    <scope>NUCLEOTIDE SEQUENCE [LARGE SCALE GENOMIC DNA]</scope>
    <source>
        <strain evidence="3">47 / JCM 6285 / NBRC 100599</strain>
    </source>
</reference>
<organism evidence="2 3">
    <name type="scientific">Brevibacillus brevis (strain 47 / JCM 6285 / NBRC 100599)</name>
    <dbReference type="NCBI Taxonomy" id="358681"/>
    <lineage>
        <taxon>Bacteria</taxon>
        <taxon>Bacillati</taxon>
        <taxon>Bacillota</taxon>
        <taxon>Bacilli</taxon>
        <taxon>Bacillales</taxon>
        <taxon>Paenibacillaceae</taxon>
        <taxon>Brevibacillus</taxon>
    </lineage>
</organism>